<dbReference type="InterPro" id="IPR008538">
    <property type="entry name" value="Uma2"/>
</dbReference>
<reference evidence="2 3" key="1">
    <citation type="submission" date="2015-12" db="EMBL/GenBank/DDBJ databases">
        <title>Dictyostelia acquired genes for synthesis and detection of signals that induce cell-type specialization by lateral gene transfer from prokaryotes.</title>
        <authorList>
            <person name="Gloeckner G."/>
            <person name="Schaap P."/>
        </authorList>
    </citation>
    <scope>NUCLEOTIDE SEQUENCE [LARGE SCALE GENOMIC DNA]</scope>
    <source>
        <strain evidence="2 3">TK</strain>
    </source>
</reference>
<dbReference type="OMA" id="INWNEIN"/>
<dbReference type="SUPFAM" id="SSF52980">
    <property type="entry name" value="Restriction endonuclease-like"/>
    <property type="match status" value="1"/>
</dbReference>
<keyword evidence="3" id="KW-1185">Reference proteome</keyword>
<evidence type="ECO:0000313" key="3">
    <source>
        <dbReference type="Proteomes" id="UP000076078"/>
    </source>
</evidence>
<dbReference type="AlphaFoldDB" id="A0A151ZD12"/>
<comment type="caution">
    <text evidence="2">The sequence shown here is derived from an EMBL/GenBank/DDBJ whole genome shotgun (WGS) entry which is preliminary data.</text>
</comment>
<evidence type="ECO:0000313" key="2">
    <source>
        <dbReference type="EMBL" id="KYQ91821.1"/>
    </source>
</evidence>
<dbReference type="InterPro" id="IPR012296">
    <property type="entry name" value="Nuclease_put_TT1808"/>
</dbReference>
<gene>
    <name evidence="2" type="ORF">DLAC_07617</name>
</gene>
<dbReference type="Proteomes" id="UP000076078">
    <property type="component" value="Unassembled WGS sequence"/>
</dbReference>
<protein>
    <recommendedName>
        <fullName evidence="1">Putative restriction endonuclease domain-containing protein</fullName>
    </recommendedName>
</protein>
<dbReference type="EMBL" id="LODT01000034">
    <property type="protein sequence ID" value="KYQ91821.1"/>
    <property type="molecule type" value="Genomic_DNA"/>
</dbReference>
<dbReference type="Gene3D" id="3.90.1570.10">
    <property type="entry name" value="tt1808, chain A"/>
    <property type="match status" value="1"/>
</dbReference>
<dbReference type="OrthoDB" id="23675at2759"/>
<dbReference type="FunCoup" id="A0A151ZD12">
    <property type="interactions" value="1"/>
</dbReference>
<evidence type="ECO:0000259" key="1">
    <source>
        <dbReference type="Pfam" id="PF05685"/>
    </source>
</evidence>
<dbReference type="GO" id="GO:0006281">
    <property type="term" value="P:DNA repair"/>
    <property type="evidence" value="ECO:0007669"/>
    <property type="project" value="UniProtKB-ARBA"/>
</dbReference>
<dbReference type="InParanoid" id="A0A151ZD12"/>
<dbReference type="CDD" id="cd06260">
    <property type="entry name" value="DUF820-like"/>
    <property type="match status" value="1"/>
</dbReference>
<name>A0A151ZD12_TIELA</name>
<dbReference type="Pfam" id="PF05685">
    <property type="entry name" value="Uma2"/>
    <property type="match status" value="1"/>
</dbReference>
<feature type="domain" description="Putative restriction endonuclease" evidence="1">
    <location>
        <begin position="94"/>
        <end position="243"/>
    </location>
</feature>
<organism evidence="2 3">
    <name type="scientific">Tieghemostelium lacteum</name>
    <name type="common">Slime mold</name>
    <name type="synonym">Dictyostelium lacteum</name>
    <dbReference type="NCBI Taxonomy" id="361077"/>
    <lineage>
        <taxon>Eukaryota</taxon>
        <taxon>Amoebozoa</taxon>
        <taxon>Evosea</taxon>
        <taxon>Eumycetozoa</taxon>
        <taxon>Dictyostelia</taxon>
        <taxon>Dictyosteliales</taxon>
        <taxon>Raperosteliaceae</taxon>
        <taxon>Tieghemostelium</taxon>
    </lineage>
</organism>
<proteinExistence type="predicted"/>
<accession>A0A151ZD12</accession>
<sequence>MANIETHKLKFPWSISEKEFRKFKDLNNFTSKYIDHHCIEVPVETSIDLSPLLPLLPIHISNSAPTFSKSIPELIKFNDHLNIETLNRSTINIKIMADIPTRQNGHLYSQLCTWTILNNLALPNDSSAKFHLIGTNIDGKFGPDVAYMPHEQHMTINIEERKNHTIPVPPSFVIENRSYSEGPINNRDYQMSKMVMWIECGVQSGILVDGKSRVADIYCRRNLLQPQIDQPGSFVHPQALLQLQQSQLELIELQNSIARLQQSLNFIPVDMEGRQDILDSVQDSIQRKQIKLNILISNNHLFFQNMTVVPGHPDVCHFSIPFWDQEQYQPQHGPNLIIHCVGDVNGFQLNLSSFPMV</sequence>
<dbReference type="InterPro" id="IPR011335">
    <property type="entry name" value="Restrct_endonuc-II-like"/>
</dbReference>